<name>A0A8J2PC94_9HEXA</name>
<keyword evidence="3" id="KW-1185">Reference proteome</keyword>
<organism evidence="2 3">
    <name type="scientific">Allacma fusca</name>
    <dbReference type="NCBI Taxonomy" id="39272"/>
    <lineage>
        <taxon>Eukaryota</taxon>
        <taxon>Metazoa</taxon>
        <taxon>Ecdysozoa</taxon>
        <taxon>Arthropoda</taxon>
        <taxon>Hexapoda</taxon>
        <taxon>Collembola</taxon>
        <taxon>Symphypleona</taxon>
        <taxon>Sminthuridae</taxon>
        <taxon>Allacma</taxon>
    </lineage>
</organism>
<proteinExistence type="predicted"/>
<accession>A0A8J2PC94</accession>
<dbReference type="AlphaFoldDB" id="A0A8J2PC94"/>
<feature type="non-terminal residue" evidence="2">
    <location>
        <position position="35"/>
    </location>
</feature>
<evidence type="ECO:0000313" key="2">
    <source>
        <dbReference type="EMBL" id="CAG7817752.1"/>
    </source>
</evidence>
<sequence length="35" mass="3808">METGSIFDDKPTVYSGSTQSLRSELDIFSVPATDI</sequence>
<dbReference type="EMBL" id="CAJVCH010402504">
    <property type="protein sequence ID" value="CAG7817752.1"/>
    <property type="molecule type" value="Genomic_DNA"/>
</dbReference>
<comment type="caution">
    <text evidence="2">The sequence shown here is derived from an EMBL/GenBank/DDBJ whole genome shotgun (WGS) entry which is preliminary data.</text>
</comment>
<dbReference type="Proteomes" id="UP000708208">
    <property type="component" value="Unassembled WGS sequence"/>
</dbReference>
<gene>
    <name evidence="1" type="ORF">AFUS01_LOCUS2604</name>
    <name evidence="2" type="ORF">AFUS01_LOCUS28300</name>
</gene>
<reference evidence="2" key="1">
    <citation type="submission" date="2021-06" db="EMBL/GenBank/DDBJ databases">
        <authorList>
            <person name="Hodson N. C."/>
            <person name="Mongue J. A."/>
            <person name="Jaron S. K."/>
        </authorList>
    </citation>
    <scope>NUCLEOTIDE SEQUENCE</scope>
</reference>
<evidence type="ECO:0000313" key="3">
    <source>
        <dbReference type="Proteomes" id="UP000708208"/>
    </source>
</evidence>
<feature type="non-terminal residue" evidence="2">
    <location>
        <position position="1"/>
    </location>
</feature>
<protein>
    <submittedName>
        <fullName evidence="2">Uncharacterized protein</fullName>
    </submittedName>
</protein>
<dbReference type="EMBL" id="CAJVCH010015004">
    <property type="protein sequence ID" value="CAG7678361.1"/>
    <property type="molecule type" value="Genomic_DNA"/>
</dbReference>
<evidence type="ECO:0000313" key="1">
    <source>
        <dbReference type="EMBL" id="CAG7678361.1"/>
    </source>
</evidence>